<proteinExistence type="evidence at transcript level"/>
<dbReference type="GO" id="GO:0005840">
    <property type="term" value="C:ribosome"/>
    <property type="evidence" value="ECO:0007669"/>
    <property type="project" value="UniProtKB-KW"/>
</dbReference>
<evidence type="ECO:0000256" key="1">
    <source>
        <dbReference type="ARBA" id="ARBA00010531"/>
    </source>
</evidence>
<comment type="similarity">
    <text evidence="1">Belongs to the universal ribosomal protein uL1 family.</text>
</comment>
<name>C1C227_CALCM</name>
<dbReference type="AlphaFoldDB" id="C1C227"/>
<evidence type="ECO:0000313" key="4">
    <source>
        <dbReference type="EMBL" id="ACO15330.1"/>
    </source>
</evidence>
<dbReference type="PANTHER" id="PTHR36427:SF3">
    <property type="entry name" value="LARGE RIBOSOMAL SUBUNIT PROTEIN UL1M"/>
    <property type="match status" value="1"/>
</dbReference>
<dbReference type="GO" id="GO:1990904">
    <property type="term" value="C:ribonucleoprotein complex"/>
    <property type="evidence" value="ECO:0007669"/>
    <property type="project" value="UniProtKB-KW"/>
</dbReference>
<gene>
    <name evidence="4" type="primary">RL1</name>
</gene>
<sequence>MSISARLLQGLRSPLVLEVKGFQTASVLEGARRMTQVRKRKIALANKKKKEDRLRRNPPPLPYKLELMLKSKGLWDNRHLRDKDENPIPNDNVFSLQHFTWPRYTIQEAIDQLRLFYDPTLLDNPNALIKAKVEFKMTGAKSTRFIEGLDRMVPIYHKYDEDIPSKVVMAFVPDEESKKIALDAGASQAGGDELIMEIAKGRVDVSDVEYFLAHEDMVLNLKPLSGQLREKLPRKQDGTLGSNIEYMVKTFTNGQKVSVTKVPPSLFVEDEPDYGYCTAEIGKLQMDLHLLEENINGILLALSEKNAMTRVSRNDFITRCMLYVDDNFPAKISIVHDLILDKKGGKYMGRELVA</sequence>
<evidence type="ECO:0000256" key="3">
    <source>
        <dbReference type="ARBA" id="ARBA00023274"/>
    </source>
</evidence>
<dbReference type="PANTHER" id="PTHR36427">
    <property type="entry name" value="54S RIBOSOMAL PROTEIN L1, MITOCHONDRIAL"/>
    <property type="match status" value="1"/>
</dbReference>
<dbReference type="EMBL" id="BT080906">
    <property type="protein sequence ID" value="ACO15330.1"/>
    <property type="molecule type" value="mRNA"/>
</dbReference>
<organism evidence="4">
    <name type="scientific">Caligus clemensi</name>
    <name type="common">Sea louse</name>
    <dbReference type="NCBI Taxonomy" id="344056"/>
    <lineage>
        <taxon>Eukaryota</taxon>
        <taxon>Metazoa</taxon>
        <taxon>Ecdysozoa</taxon>
        <taxon>Arthropoda</taxon>
        <taxon>Crustacea</taxon>
        <taxon>Multicrustacea</taxon>
        <taxon>Hexanauplia</taxon>
        <taxon>Copepoda</taxon>
        <taxon>Siphonostomatoida</taxon>
        <taxon>Caligidae</taxon>
        <taxon>Caligus</taxon>
    </lineage>
</organism>
<reference evidence="4" key="1">
    <citation type="submission" date="2009-03" db="EMBL/GenBank/DDBJ databases">
        <title>Caligus clemensi ESTs and full-length cDNAs.</title>
        <authorList>
            <person name="Yasuike M."/>
            <person name="von Schalburg K."/>
            <person name="Cooper G."/>
            <person name="Leong J."/>
            <person name="Jones S.R.M."/>
            <person name="Koop B.F."/>
        </authorList>
    </citation>
    <scope>NUCLEOTIDE SEQUENCE</scope>
    <source>
        <tissue evidence="4">Whole</tissue>
    </source>
</reference>
<evidence type="ECO:0000256" key="2">
    <source>
        <dbReference type="ARBA" id="ARBA00022980"/>
    </source>
</evidence>
<keyword evidence="3" id="KW-0687">Ribonucleoprotein</keyword>
<dbReference type="Gene3D" id="3.40.50.790">
    <property type="match status" value="1"/>
</dbReference>
<dbReference type="SUPFAM" id="SSF56808">
    <property type="entry name" value="Ribosomal protein L1"/>
    <property type="match status" value="1"/>
</dbReference>
<accession>C1C227</accession>
<protein>
    <submittedName>
        <fullName evidence="4">50S ribosomal protein L1</fullName>
    </submittedName>
</protein>
<dbReference type="InterPro" id="IPR016095">
    <property type="entry name" value="Ribosomal_uL1_3-a/b-sand"/>
</dbReference>
<keyword evidence="2 4" id="KW-0689">Ribosomal protein</keyword>
<dbReference type="Gene3D" id="3.30.190.20">
    <property type="match status" value="1"/>
</dbReference>
<dbReference type="InterPro" id="IPR023674">
    <property type="entry name" value="Ribosomal_uL1-like"/>
</dbReference>